<dbReference type="GO" id="GO:0046933">
    <property type="term" value="F:proton-transporting ATP synthase activity, rotational mechanism"/>
    <property type="evidence" value="ECO:0007669"/>
    <property type="project" value="UniProtKB-UniRule"/>
</dbReference>
<dbReference type="InterPro" id="IPR005864">
    <property type="entry name" value="ATP_synth_F0_bsu_bac"/>
</dbReference>
<dbReference type="PANTHER" id="PTHR33445:SF2">
    <property type="entry name" value="ATP SYNTHASE SUBUNIT B', CHLOROPLASTIC"/>
    <property type="match status" value="1"/>
</dbReference>
<evidence type="ECO:0000256" key="5">
    <source>
        <dbReference type="ARBA" id="ARBA00022781"/>
    </source>
</evidence>
<dbReference type="NCBIfam" id="TIGR01144">
    <property type="entry name" value="ATP_synt_b"/>
    <property type="match status" value="1"/>
</dbReference>
<evidence type="ECO:0000256" key="2">
    <source>
        <dbReference type="ARBA" id="ARBA00022448"/>
    </source>
</evidence>
<keyword evidence="12" id="KW-1003">Cell membrane</keyword>
<evidence type="ECO:0000256" key="4">
    <source>
        <dbReference type="ARBA" id="ARBA00022692"/>
    </source>
</evidence>
<keyword evidence="7 12" id="KW-0406">Ion transport</keyword>
<dbReference type="AlphaFoldDB" id="A0A1G1YBF0"/>
<gene>
    <name evidence="12" type="primary">atpF</name>
    <name evidence="15" type="ORF">A2663_03775</name>
</gene>
<evidence type="ECO:0000256" key="7">
    <source>
        <dbReference type="ARBA" id="ARBA00023065"/>
    </source>
</evidence>
<evidence type="ECO:0000313" key="16">
    <source>
        <dbReference type="Proteomes" id="UP000178432"/>
    </source>
</evidence>
<keyword evidence="6 12" id="KW-1133">Transmembrane helix</keyword>
<keyword evidence="3 12" id="KW-0138">CF(0)</keyword>
<comment type="subcellular location">
    <subcellularLocation>
        <location evidence="12">Cell membrane</location>
        <topology evidence="12">Single-pass membrane protein</topology>
    </subcellularLocation>
    <subcellularLocation>
        <location evidence="11">Endomembrane system</location>
        <topology evidence="11">Single-pass membrane protein</topology>
    </subcellularLocation>
</comment>
<dbReference type="InterPro" id="IPR002146">
    <property type="entry name" value="ATP_synth_b/b'su_bac/chlpt"/>
</dbReference>
<evidence type="ECO:0000256" key="9">
    <source>
        <dbReference type="ARBA" id="ARBA00023310"/>
    </source>
</evidence>
<dbReference type="GO" id="GO:0045259">
    <property type="term" value="C:proton-transporting ATP synthase complex"/>
    <property type="evidence" value="ECO:0007669"/>
    <property type="project" value="UniProtKB-KW"/>
</dbReference>
<proteinExistence type="inferred from homology"/>
<keyword evidence="9 12" id="KW-0066">ATP synthesis</keyword>
<feature type="coiled-coil region" evidence="14">
    <location>
        <begin position="48"/>
        <end position="123"/>
    </location>
</feature>
<comment type="function">
    <text evidence="10 12">F(1)F(0) ATP synthase produces ATP from ADP in the presence of a proton or sodium gradient. F-type ATPases consist of two structural domains, F(1) containing the extramembraneous catalytic core and F(0) containing the membrane proton channel, linked together by a central stalk and a peripheral stalk. During catalysis, ATP synthesis in the catalytic domain of F(1) is coupled via a rotary mechanism of the central stalk subunits to proton translocation.</text>
</comment>
<dbReference type="GO" id="GO:0012505">
    <property type="term" value="C:endomembrane system"/>
    <property type="evidence" value="ECO:0007669"/>
    <property type="project" value="UniProtKB-SubCell"/>
</dbReference>
<feature type="transmembrane region" description="Helical" evidence="12">
    <location>
        <begin position="12"/>
        <end position="34"/>
    </location>
</feature>
<evidence type="ECO:0000256" key="10">
    <source>
        <dbReference type="ARBA" id="ARBA00025198"/>
    </source>
</evidence>
<dbReference type="Proteomes" id="UP000178432">
    <property type="component" value="Unassembled WGS sequence"/>
</dbReference>
<keyword evidence="5 12" id="KW-0375">Hydrogen ion transport</keyword>
<reference evidence="15 16" key="1">
    <citation type="journal article" date="2016" name="Nat. Commun.">
        <title>Thousands of microbial genomes shed light on interconnected biogeochemical processes in an aquifer system.</title>
        <authorList>
            <person name="Anantharaman K."/>
            <person name="Brown C.T."/>
            <person name="Hug L.A."/>
            <person name="Sharon I."/>
            <person name="Castelle C.J."/>
            <person name="Probst A.J."/>
            <person name="Thomas B.C."/>
            <person name="Singh A."/>
            <person name="Wilkins M.J."/>
            <person name="Karaoz U."/>
            <person name="Brodie E.L."/>
            <person name="Williams K.H."/>
            <person name="Hubbard S.S."/>
            <person name="Banfield J.F."/>
        </authorList>
    </citation>
    <scope>NUCLEOTIDE SEQUENCE [LARGE SCALE GENOMIC DNA]</scope>
</reference>
<comment type="similarity">
    <text evidence="1 12 13">Belongs to the ATPase B chain family.</text>
</comment>
<keyword evidence="2 12" id="KW-0813">Transport</keyword>
<dbReference type="SUPFAM" id="SSF81573">
    <property type="entry name" value="F1F0 ATP synthase subunit B, membrane domain"/>
    <property type="match status" value="1"/>
</dbReference>
<comment type="caution">
    <text evidence="15">The sequence shown here is derived from an EMBL/GenBank/DDBJ whole genome shotgun (WGS) entry which is preliminary data.</text>
</comment>
<dbReference type="GO" id="GO:0046961">
    <property type="term" value="F:proton-transporting ATPase activity, rotational mechanism"/>
    <property type="evidence" value="ECO:0007669"/>
    <property type="project" value="TreeGrafter"/>
</dbReference>
<protein>
    <recommendedName>
        <fullName evidence="12">ATP synthase subunit b</fullName>
    </recommendedName>
    <alternativeName>
        <fullName evidence="12">ATP synthase F(0) sector subunit b</fullName>
    </alternativeName>
    <alternativeName>
        <fullName evidence="12">ATPase subunit I</fullName>
    </alternativeName>
    <alternativeName>
        <fullName evidence="12">F-type ATPase subunit b</fullName>
        <shortName evidence="12">F-ATPase subunit b</shortName>
    </alternativeName>
</protein>
<evidence type="ECO:0000256" key="11">
    <source>
        <dbReference type="ARBA" id="ARBA00037847"/>
    </source>
</evidence>
<comment type="subunit">
    <text evidence="12">F-type ATPases have 2 components, F(1) - the catalytic core - and F(0) - the membrane proton channel. F(1) has five subunits: alpha(3), beta(3), gamma(1), delta(1), epsilon(1). F(0) has three main subunits: a(1), b(2) and c(10-14). The alpha and beta chains form an alternating ring which encloses part of the gamma chain. F(1) is attached to F(0) by a central stalk formed by the gamma and epsilon chains, while a peripheral stalk is formed by the delta and b chains.</text>
</comment>
<comment type="function">
    <text evidence="12">Component of the F(0) channel, it forms part of the peripheral stalk, linking F(1) to F(0).</text>
</comment>
<evidence type="ECO:0000256" key="13">
    <source>
        <dbReference type="RuleBase" id="RU003848"/>
    </source>
</evidence>
<dbReference type="InterPro" id="IPR050059">
    <property type="entry name" value="ATP_synthase_B_chain"/>
</dbReference>
<dbReference type="HAMAP" id="MF_01398">
    <property type="entry name" value="ATP_synth_b_bprime"/>
    <property type="match status" value="1"/>
</dbReference>
<dbReference type="CDD" id="cd06503">
    <property type="entry name" value="ATP-synt_Fo_b"/>
    <property type="match status" value="1"/>
</dbReference>
<evidence type="ECO:0000256" key="14">
    <source>
        <dbReference type="SAM" id="Coils"/>
    </source>
</evidence>
<evidence type="ECO:0000256" key="3">
    <source>
        <dbReference type="ARBA" id="ARBA00022547"/>
    </source>
</evidence>
<evidence type="ECO:0000256" key="6">
    <source>
        <dbReference type="ARBA" id="ARBA00022989"/>
    </source>
</evidence>
<dbReference type="Pfam" id="PF00430">
    <property type="entry name" value="ATP-synt_B"/>
    <property type="match status" value="1"/>
</dbReference>
<sequence length="165" mass="18470">MDSIISTFHIDYKLMLAQLVNFGIIVGVLWYFVFKPLAAKMTERTKTIEKSLDEARQIADNLKSSEQRHQEAIKAARQEAEKIIGQANALTAAEKQRSVETAKEEVKKVVAAGKKEINKEKEKMLAEVKTQVADLVVSATGKLLEKISDKKIDANLIKETLKEIS</sequence>
<evidence type="ECO:0000256" key="8">
    <source>
        <dbReference type="ARBA" id="ARBA00023136"/>
    </source>
</evidence>
<dbReference type="PANTHER" id="PTHR33445">
    <property type="entry name" value="ATP SYNTHASE SUBUNIT B', CHLOROPLASTIC"/>
    <property type="match status" value="1"/>
</dbReference>
<keyword evidence="4 12" id="KW-0812">Transmembrane</keyword>
<dbReference type="InterPro" id="IPR028987">
    <property type="entry name" value="ATP_synth_B-like_membr_sf"/>
</dbReference>
<keyword evidence="14" id="KW-0175">Coiled coil</keyword>
<evidence type="ECO:0000256" key="12">
    <source>
        <dbReference type="HAMAP-Rule" id="MF_01398"/>
    </source>
</evidence>
<dbReference type="EMBL" id="MHIF01000006">
    <property type="protein sequence ID" value="OGY49030.1"/>
    <property type="molecule type" value="Genomic_DNA"/>
</dbReference>
<accession>A0A1G1YBF0</accession>
<dbReference type="Gene3D" id="6.10.250.1580">
    <property type="match status" value="1"/>
</dbReference>
<dbReference type="GO" id="GO:0005886">
    <property type="term" value="C:plasma membrane"/>
    <property type="evidence" value="ECO:0007669"/>
    <property type="project" value="UniProtKB-SubCell"/>
</dbReference>
<evidence type="ECO:0000313" key="15">
    <source>
        <dbReference type="EMBL" id="OGY49030.1"/>
    </source>
</evidence>
<organism evidence="15 16">
    <name type="scientific">Candidatus Buchananbacteria bacterium RIFCSPHIGHO2_01_FULL_46_12</name>
    <dbReference type="NCBI Taxonomy" id="1797536"/>
    <lineage>
        <taxon>Bacteria</taxon>
        <taxon>Candidatus Buchananiibacteriota</taxon>
    </lineage>
</organism>
<name>A0A1G1YBF0_9BACT</name>
<keyword evidence="8 12" id="KW-0472">Membrane</keyword>
<evidence type="ECO:0000256" key="1">
    <source>
        <dbReference type="ARBA" id="ARBA00005513"/>
    </source>
</evidence>